<organism evidence="1">
    <name type="scientific">Arundo donax</name>
    <name type="common">Giant reed</name>
    <name type="synonym">Donax arundinaceus</name>
    <dbReference type="NCBI Taxonomy" id="35708"/>
    <lineage>
        <taxon>Eukaryota</taxon>
        <taxon>Viridiplantae</taxon>
        <taxon>Streptophyta</taxon>
        <taxon>Embryophyta</taxon>
        <taxon>Tracheophyta</taxon>
        <taxon>Spermatophyta</taxon>
        <taxon>Magnoliopsida</taxon>
        <taxon>Liliopsida</taxon>
        <taxon>Poales</taxon>
        <taxon>Poaceae</taxon>
        <taxon>PACMAD clade</taxon>
        <taxon>Arundinoideae</taxon>
        <taxon>Arundineae</taxon>
        <taxon>Arundo</taxon>
    </lineage>
</organism>
<reference evidence="1" key="1">
    <citation type="submission" date="2014-09" db="EMBL/GenBank/DDBJ databases">
        <authorList>
            <person name="Magalhaes I.L.F."/>
            <person name="Oliveira U."/>
            <person name="Santos F.R."/>
            <person name="Vidigal T.H.D.A."/>
            <person name="Brescovit A.D."/>
            <person name="Santos A.J."/>
        </authorList>
    </citation>
    <scope>NUCLEOTIDE SEQUENCE</scope>
    <source>
        <tissue evidence="1">Shoot tissue taken approximately 20 cm above the soil surface</tissue>
    </source>
</reference>
<reference evidence="1" key="2">
    <citation type="journal article" date="2015" name="Data Brief">
        <title>Shoot transcriptome of the giant reed, Arundo donax.</title>
        <authorList>
            <person name="Barrero R.A."/>
            <person name="Guerrero F.D."/>
            <person name="Moolhuijzen P."/>
            <person name="Goolsby J.A."/>
            <person name="Tidwell J."/>
            <person name="Bellgard S.E."/>
            <person name="Bellgard M.I."/>
        </authorList>
    </citation>
    <scope>NUCLEOTIDE SEQUENCE</scope>
    <source>
        <tissue evidence="1">Shoot tissue taken approximately 20 cm above the soil surface</tissue>
    </source>
</reference>
<proteinExistence type="predicted"/>
<dbReference type="AlphaFoldDB" id="A0A0A8ZBA5"/>
<name>A0A0A8ZBA5_ARUDO</name>
<protein>
    <submittedName>
        <fullName evidence="1">Uncharacterized protein</fullName>
    </submittedName>
</protein>
<dbReference type="EMBL" id="GBRH01262917">
    <property type="protein sequence ID" value="JAD34978.1"/>
    <property type="molecule type" value="Transcribed_RNA"/>
</dbReference>
<evidence type="ECO:0000313" key="1">
    <source>
        <dbReference type="EMBL" id="JAD34978.1"/>
    </source>
</evidence>
<accession>A0A0A8ZBA5</accession>
<sequence>MLISLLKFKREAKSADVDMWNLSFHYYKNRMFQKPNLST</sequence>